<evidence type="ECO:0000256" key="2">
    <source>
        <dbReference type="ARBA" id="ARBA00022692"/>
    </source>
</evidence>
<name>A0AAQ3SGH2_PASNO</name>
<keyword evidence="3" id="KW-1133">Transmembrane helix</keyword>
<sequence>MVPQQSRDEISLSLAVLRRRAPLRLLVFGLGHDSRLWHALNPGGATVFLEEDPAWYRVAARPVAVPPRPPRRLPHAPRPGGPPPRRRSPLLRPAPSLFRPTAIAGGVEPPRRRRCDNPALRVRGNPRRRPLALHNLPPEVYETEWDMVMIDAPKAYFAAAPGRARRDLRARGGHGARAPRRGGHFRRLPSRRQPEGREGVRRGWFLCE</sequence>
<protein>
    <recommendedName>
        <fullName evidence="8">Polysaccharide biosynthesis domain-containing protein</fullName>
    </recommendedName>
</protein>
<dbReference type="GO" id="GO:0000139">
    <property type="term" value="C:Golgi membrane"/>
    <property type="evidence" value="ECO:0007669"/>
    <property type="project" value="UniProtKB-SubCell"/>
</dbReference>
<feature type="region of interest" description="Disordered" evidence="5">
    <location>
        <begin position="170"/>
        <end position="195"/>
    </location>
</feature>
<feature type="compositionally biased region" description="Basic residues" evidence="5">
    <location>
        <begin position="171"/>
        <end position="190"/>
    </location>
</feature>
<evidence type="ECO:0008006" key="8">
    <source>
        <dbReference type="Google" id="ProtNLM"/>
    </source>
</evidence>
<organism evidence="6 7">
    <name type="scientific">Paspalum notatum var. saurae</name>
    <dbReference type="NCBI Taxonomy" id="547442"/>
    <lineage>
        <taxon>Eukaryota</taxon>
        <taxon>Viridiplantae</taxon>
        <taxon>Streptophyta</taxon>
        <taxon>Embryophyta</taxon>
        <taxon>Tracheophyta</taxon>
        <taxon>Spermatophyta</taxon>
        <taxon>Magnoliopsida</taxon>
        <taxon>Liliopsida</taxon>
        <taxon>Poales</taxon>
        <taxon>Poaceae</taxon>
        <taxon>PACMAD clade</taxon>
        <taxon>Panicoideae</taxon>
        <taxon>Andropogonodae</taxon>
        <taxon>Paspaleae</taxon>
        <taxon>Paspalinae</taxon>
        <taxon>Paspalum</taxon>
    </lineage>
</organism>
<keyword evidence="2" id="KW-0812">Transmembrane</keyword>
<dbReference type="AlphaFoldDB" id="A0AAQ3SGH2"/>
<gene>
    <name evidence="6" type="ORF">U9M48_002906</name>
</gene>
<proteinExistence type="predicted"/>
<feature type="compositionally biased region" description="Low complexity" evidence="5">
    <location>
        <begin position="90"/>
        <end position="100"/>
    </location>
</feature>
<dbReference type="InterPro" id="IPR006514">
    <property type="entry name" value="IRX15/GXM/AGM"/>
</dbReference>
<evidence type="ECO:0000313" key="6">
    <source>
        <dbReference type="EMBL" id="WVZ51796.1"/>
    </source>
</evidence>
<evidence type="ECO:0000256" key="5">
    <source>
        <dbReference type="SAM" id="MobiDB-lite"/>
    </source>
</evidence>
<comment type="subcellular location">
    <subcellularLocation>
        <location evidence="1">Golgi apparatus membrane</location>
        <topology evidence="1">Single-pass membrane protein</topology>
    </subcellularLocation>
</comment>
<dbReference type="Pfam" id="PF21729">
    <property type="entry name" value="IRX15_IRX15L_GXM"/>
    <property type="match status" value="2"/>
</dbReference>
<dbReference type="EMBL" id="CP144745">
    <property type="protein sequence ID" value="WVZ51796.1"/>
    <property type="molecule type" value="Genomic_DNA"/>
</dbReference>
<evidence type="ECO:0000313" key="7">
    <source>
        <dbReference type="Proteomes" id="UP001341281"/>
    </source>
</evidence>
<reference evidence="6 7" key="1">
    <citation type="submission" date="2024-02" db="EMBL/GenBank/DDBJ databases">
        <title>High-quality chromosome-scale genome assembly of Pensacola bahiagrass (Paspalum notatum Flugge var. saurae).</title>
        <authorList>
            <person name="Vega J.M."/>
            <person name="Podio M."/>
            <person name="Orjuela J."/>
            <person name="Siena L.A."/>
            <person name="Pessino S.C."/>
            <person name="Combes M.C."/>
            <person name="Mariac C."/>
            <person name="Albertini E."/>
            <person name="Pupilli F."/>
            <person name="Ortiz J.P.A."/>
            <person name="Leblanc O."/>
        </authorList>
    </citation>
    <scope>NUCLEOTIDE SEQUENCE [LARGE SCALE GENOMIC DNA]</scope>
    <source>
        <strain evidence="6">R1</strain>
        <tissue evidence="6">Leaf</tissue>
    </source>
</reference>
<dbReference type="PANTHER" id="PTHR31444">
    <property type="entry name" value="OS11G0490100 PROTEIN"/>
    <property type="match status" value="1"/>
</dbReference>
<evidence type="ECO:0000256" key="4">
    <source>
        <dbReference type="ARBA" id="ARBA00023136"/>
    </source>
</evidence>
<keyword evidence="7" id="KW-1185">Reference proteome</keyword>
<evidence type="ECO:0000256" key="1">
    <source>
        <dbReference type="ARBA" id="ARBA00004194"/>
    </source>
</evidence>
<accession>A0AAQ3SGH2</accession>
<evidence type="ECO:0000256" key="3">
    <source>
        <dbReference type="ARBA" id="ARBA00022989"/>
    </source>
</evidence>
<dbReference type="Proteomes" id="UP001341281">
    <property type="component" value="Chromosome 01"/>
</dbReference>
<keyword evidence="4" id="KW-0472">Membrane</keyword>
<dbReference type="GO" id="GO:0045492">
    <property type="term" value="P:xylan biosynthetic process"/>
    <property type="evidence" value="ECO:0007669"/>
    <property type="project" value="InterPro"/>
</dbReference>
<feature type="region of interest" description="Disordered" evidence="5">
    <location>
        <begin position="66"/>
        <end position="123"/>
    </location>
</feature>